<keyword evidence="1" id="KW-1133">Transmembrane helix</keyword>
<feature type="transmembrane region" description="Helical" evidence="1">
    <location>
        <begin position="228"/>
        <end position="250"/>
    </location>
</feature>
<sequence length="561" mass="61002">MSTRLVGLRLPGVRLRPLLGGWFLIVLFLQSACATGTPQGSLLVGYRYNSLTPPPSPKDRVAATADPGFESATVYVVDFMEPGTVATRPVPIPRAEFQQAFQRLARDVRLGAKTPRQAAHELLRLAATQPDAPRVAVTGYWEVEQHHGEALTWTPLRQEGPVEPTPEAEASLRDKYLQWCAHQGGGDCLGLLDDGPYLRADDRRALALALAFGRVLDETRNALRAELLSVQALVSMVVWSVALYCMMWVVPEPTTKAVAATLTLILMGYLGLKTVYGLMDGWARMVDTAHHATTFEELRAAGAEFGKVLGEDAARAMILAVATLSGHTLGQVLSRVKSLPRFNLAGAQFEAQGGAAVRGRLEVTEVALASEGALAKAVATAETVATSPQGPMAVVMLKKGTGSGAGQAPGGRSAETVIRHRGGNRQVELSDGQRWHLSRGKSAADIPAEDKVGDMLQEAVTKAAREWGPDKLSRNERDAIDEALKQGEYWLARLLEREARGRYVENEVSRQFKHLYNFSRNKGVDVEVPGGFKYEILSGTESNLARHGRRMAGEFFRMLTF</sequence>
<keyword evidence="3" id="KW-1185">Reference proteome</keyword>
<feature type="transmembrane region" description="Helical" evidence="1">
    <location>
        <begin position="257"/>
        <end position="276"/>
    </location>
</feature>
<dbReference type="EMBL" id="JAPNKA010000001">
    <property type="protein sequence ID" value="MCY1079449.1"/>
    <property type="molecule type" value="Genomic_DNA"/>
</dbReference>
<protein>
    <recommendedName>
        <fullName evidence="4">Lipoprotein</fullName>
    </recommendedName>
</protein>
<comment type="caution">
    <text evidence="2">The sequence shown here is derived from an EMBL/GenBank/DDBJ whole genome shotgun (WGS) entry which is preliminary data.</text>
</comment>
<keyword evidence="1" id="KW-0812">Transmembrane</keyword>
<evidence type="ECO:0008006" key="4">
    <source>
        <dbReference type="Google" id="ProtNLM"/>
    </source>
</evidence>
<reference evidence="2 3" key="1">
    <citation type="submission" date="2022-11" db="EMBL/GenBank/DDBJ databases">
        <title>Minimal conservation of predation-associated metabolite biosynthetic gene clusters underscores biosynthetic potential of Myxococcota including descriptions for ten novel species: Archangium lansinium sp. nov., Myxococcus landrumus sp. nov., Nannocystis bai.</title>
        <authorList>
            <person name="Ahearne A."/>
            <person name="Stevens C."/>
            <person name="Phillips K."/>
        </authorList>
    </citation>
    <scope>NUCLEOTIDE SEQUENCE [LARGE SCALE GENOMIC DNA]</scope>
    <source>
        <strain evidence="2 3">MIWBW</strain>
    </source>
</reference>
<proteinExistence type="predicted"/>
<keyword evidence="1" id="KW-0472">Membrane</keyword>
<organism evidence="2 3">
    <name type="scientific">Archangium lansingense</name>
    <dbReference type="NCBI Taxonomy" id="2995310"/>
    <lineage>
        <taxon>Bacteria</taxon>
        <taxon>Pseudomonadati</taxon>
        <taxon>Myxococcota</taxon>
        <taxon>Myxococcia</taxon>
        <taxon>Myxococcales</taxon>
        <taxon>Cystobacterineae</taxon>
        <taxon>Archangiaceae</taxon>
        <taxon>Archangium</taxon>
    </lineage>
</organism>
<evidence type="ECO:0000256" key="1">
    <source>
        <dbReference type="SAM" id="Phobius"/>
    </source>
</evidence>
<gene>
    <name evidence="2" type="ORF">OV287_33825</name>
</gene>
<name>A0ABT4AEW1_9BACT</name>
<dbReference type="Proteomes" id="UP001207654">
    <property type="component" value="Unassembled WGS sequence"/>
</dbReference>
<evidence type="ECO:0000313" key="3">
    <source>
        <dbReference type="Proteomes" id="UP001207654"/>
    </source>
</evidence>
<accession>A0ABT4AEW1</accession>
<dbReference type="RefSeq" id="WP_267538170.1">
    <property type="nucleotide sequence ID" value="NZ_JAPNKA010000001.1"/>
</dbReference>
<evidence type="ECO:0000313" key="2">
    <source>
        <dbReference type="EMBL" id="MCY1079449.1"/>
    </source>
</evidence>